<dbReference type="SMART" id="SM00584">
    <property type="entry name" value="TLDc"/>
    <property type="match status" value="1"/>
</dbReference>
<dbReference type="InterPro" id="IPR028974">
    <property type="entry name" value="TSP_type-3_rpt"/>
</dbReference>
<dbReference type="Gene3D" id="4.10.1080.10">
    <property type="entry name" value="TSP type-3 repeat"/>
    <property type="match status" value="1"/>
</dbReference>
<dbReference type="PROSITE" id="PS51886">
    <property type="entry name" value="TLDC"/>
    <property type="match status" value="1"/>
</dbReference>
<dbReference type="Gene3D" id="3.10.100.10">
    <property type="entry name" value="Mannose-Binding Protein A, subunit A"/>
    <property type="match status" value="1"/>
</dbReference>
<dbReference type="Pfam" id="PF07534">
    <property type="entry name" value="TLD"/>
    <property type="match status" value="1"/>
</dbReference>
<feature type="domain" description="TLDc" evidence="4">
    <location>
        <begin position="34"/>
        <end position="211"/>
    </location>
</feature>
<feature type="region of interest" description="Disordered" evidence="1">
    <location>
        <begin position="2268"/>
        <end position="2309"/>
    </location>
</feature>
<dbReference type="InterPro" id="IPR016186">
    <property type="entry name" value="C-type_lectin-like/link_sf"/>
</dbReference>
<dbReference type="NCBIfam" id="TIGR04183">
    <property type="entry name" value="Por_Secre_tail"/>
    <property type="match status" value="1"/>
</dbReference>
<dbReference type="RefSeq" id="WP_189630889.1">
    <property type="nucleotide sequence ID" value="NZ_BNAG01000004.1"/>
</dbReference>
<accession>A0ABQ3I7U0</accession>
<name>A0ABQ3I7U0_9BACT</name>
<feature type="domain" description="C-type lectin" evidence="3">
    <location>
        <begin position="1455"/>
        <end position="1580"/>
    </location>
</feature>
<dbReference type="SUPFAM" id="SSF56436">
    <property type="entry name" value="C-type lectin-like"/>
    <property type="match status" value="1"/>
</dbReference>
<dbReference type="InterPro" id="IPR006571">
    <property type="entry name" value="TLDc_dom"/>
</dbReference>
<evidence type="ECO:0000256" key="2">
    <source>
        <dbReference type="SAM" id="SignalP"/>
    </source>
</evidence>
<comment type="caution">
    <text evidence="5">The sequence shown here is derived from an EMBL/GenBank/DDBJ whole genome shotgun (WGS) entry which is preliminary data.</text>
</comment>
<feature type="compositionally biased region" description="Acidic residues" evidence="1">
    <location>
        <begin position="2281"/>
        <end position="2302"/>
    </location>
</feature>
<feature type="chain" id="PRO_5046383444" description="C-type lectin domain-containing protein" evidence="2">
    <location>
        <begin position="24"/>
        <end position="2881"/>
    </location>
</feature>
<evidence type="ECO:0000313" key="5">
    <source>
        <dbReference type="EMBL" id="GHE70501.1"/>
    </source>
</evidence>
<protein>
    <recommendedName>
        <fullName evidence="7">C-type lectin domain-containing protein</fullName>
    </recommendedName>
</protein>
<organism evidence="5 6">
    <name type="scientific">Roseivirga thermotolerans</name>
    <dbReference type="NCBI Taxonomy" id="1758176"/>
    <lineage>
        <taxon>Bacteria</taxon>
        <taxon>Pseudomonadati</taxon>
        <taxon>Bacteroidota</taxon>
        <taxon>Cytophagia</taxon>
        <taxon>Cytophagales</taxon>
        <taxon>Roseivirgaceae</taxon>
        <taxon>Roseivirga</taxon>
    </lineage>
</organism>
<dbReference type="InterPro" id="IPR016187">
    <property type="entry name" value="CTDL_fold"/>
</dbReference>
<evidence type="ECO:0000259" key="3">
    <source>
        <dbReference type="PROSITE" id="PS50041"/>
    </source>
</evidence>
<feature type="region of interest" description="Disordered" evidence="1">
    <location>
        <begin position="2579"/>
        <end position="2612"/>
    </location>
</feature>
<dbReference type="Pfam" id="PF17892">
    <property type="entry name" value="Cadherin_5"/>
    <property type="match status" value="1"/>
</dbReference>
<keyword evidence="2" id="KW-0732">Signal</keyword>
<dbReference type="SUPFAM" id="SSF63825">
    <property type="entry name" value="YWTD domain"/>
    <property type="match status" value="1"/>
</dbReference>
<evidence type="ECO:0000313" key="6">
    <source>
        <dbReference type="Proteomes" id="UP000658258"/>
    </source>
</evidence>
<dbReference type="Pfam" id="PF00059">
    <property type="entry name" value="Lectin_C"/>
    <property type="match status" value="1"/>
</dbReference>
<keyword evidence="6" id="KW-1185">Reference proteome</keyword>
<dbReference type="InterPro" id="IPR001304">
    <property type="entry name" value="C-type_lectin-like"/>
</dbReference>
<feature type="signal peptide" evidence="2">
    <location>
        <begin position="1"/>
        <end position="23"/>
    </location>
</feature>
<dbReference type="EMBL" id="BNAG01000004">
    <property type="protein sequence ID" value="GHE70501.1"/>
    <property type="molecule type" value="Genomic_DNA"/>
</dbReference>
<dbReference type="PANTHER" id="PTHR24273:SF32">
    <property type="entry name" value="HYALIN"/>
    <property type="match status" value="1"/>
</dbReference>
<dbReference type="InterPro" id="IPR026444">
    <property type="entry name" value="Secre_tail"/>
</dbReference>
<dbReference type="InterPro" id="IPR013783">
    <property type="entry name" value="Ig-like_fold"/>
</dbReference>
<dbReference type="Gene3D" id="2.60.40.10">
    <property type="entry name" value="Immunoglobulins"/>
    <property type="match status" value="2"/>
</dbReference>
<evidence type="ECO:0000256" key="1">
    <source>
        <dbReference type="SAM" id="MobiDB-lite"/>
    </source>
</evidence>
<dbReference type="Proteomes" id="UP000658258">
    <property type="component" value="Unassembled WGS sequence"/>
</dbReference>
<dbReference type="PANTHER" id="PTHR24273">
    <property type="entry name" value="FI04643P-RELATED"/>
    <property type="match status" value="1"/>
</dbReference>
<dbReference type="CDD" id="cd03603">
    <property type="entry name" value="CLECT_VCBS"/>
    <property type="match status" value="1"/>
</dbReference>
<dbReference type="InterPro" id="IPR041690">
    <property type="entry name" value="Cadherin_5"/>
</dbReference>
<gene>
    <name evidence="5" type="ORF">GCM10011340_27760</name>
</gene>
<evidence type="ECO:0008006" key="7">
    <source>
        <dbReference type="Google" id="ProtNLM"/>
    </source>
</evidence>
<dbReference type="InterPro" id="IPR032179">
    <property type="entry name" value="Cry22Aa_Ig-like"/>
</dbReference>
<reference evidence="6" key="1">
    <citation type="journal article" date="2019" name="Int. J. Syst. Evol. Microbiol.">
        <title>The Global Catalogue of Microorganisms (GCM) 10K type strain sequencing project: providing services to taxonomists for standard genome sequencing and annotation.</title>
        <authorList>
            <consortium name="The Broad Institute Genomics Platform"/>
            <consortium name="The Broad Institute Genome Sequencing Center for Infectious Disease"/>
            <person name="Wu L."/>
            <person name="Ma J."/>
        </authorList>
    </citation>
    <scope>NUCLEOTIDE SEQUENCE [LARGE SCALE GENOMIC DNA]</scope>
    <source>
        <strain evidence="6">CGMCC 1.15111</strain>
    </source>
</reference>
<proteinExistence type="predicted"/>
<dbReference type="Pfam" id="PF16403">
    <property type="entry name" value="Bact_surface_Ig-like"/>
    <property type="match status" value="1"/>
</dbReference>
<dbReference type="InterPro" id="IPR034007">
    <property type="entry name" value="CTLD_bac"/>
</dbReference>
<dbReference type="PROSITE" id="PS50041">
    <property type="entry name" value="C_TYPE_LECTIN_2"/>
    <property type="match status" value="1"/>
</dbReference>
<sequence length="2881" mass="306190">MKRIIQLNLILLMICSSALYVNGQTTFPILPGSVMSDSDDNAVLRGWLDDLGIAPSGTLLYRRSRDGANSTVFHNRVDGQGPTLVIFKLNNGTVFGGYSPESWSSSSGGYRHNQDAFLFNLTTNQRASTYYPQYSIYTSSSYGPTFGGGHDIFINSTMDGGYFNVHSYNSVDGSGYRSSTALKALTGINTSSTYYSFSSGLITEIEVYKVEFNSSGPIIQGQDIVVQLDENGQATISAEDIDNGTTDPDGPVTLSIDVNTFNCDNLGGNSSAINMESLGFVSRNVYSHGGGYNPHTNEFWYPGWSNSTVYRLNPSGNLLGTFNSGQTQMMQLWMDLNSEDYYTANWSYNTITRRSGTSTVWTYNMGRTASCVTTDADYVYAYGVWENVIRVLNKQTGQFIRNINLPGTIYTWGTMAVANGYIYIGGRANGWSDFPNNYQYLHQLDMDGNYITSIYTGRNPYSMAFDGEVMWIDQLSNNPVGIKIANGNAYEGGGGSNAVTLTATDPLGNYRTQTFSVTVEDNIAPTIQLNGASSVFIATGETFNDPGATASDNCSAEVEVSGSVDTNTPGSYTLSYKAIDGSGNESAVVTRTVEVGEPITITPWRISDESDDIVSGISQGFRGDPNAYQYANIPPTSDLSWQVAPLDGSGNILFGSGNSSKLGGYPCGTALDFTYFETFVDIPADIQVNELTVTFGQVDDGVRAYIFNSAYPNGTYRGELYGGTNFSQDYSDLAVPGELNRIVIVQFDDCAVGNNLRDANITINGSPVPVNNSAPPVAIAQDITVALGDDGTFNLQPSHVDNGSFSTLAGPVTLTLDQTYTFSCADNGTTTAVILTATDTNGEQASTTANVTINGGLDTDLDGIPNSCDLDDDNDGILDTVECSSSVFHWSNAPTWSSGHGPTVGRSARGTINGIGYTYTSNVNFRLTGNLFGHQKFPSELEIPNQTSIRNDYASQNTLTFDEPMTNPVLVFASIGGGPTVTIQFEDDFDILWIESNTTSYNAQARTVTGKEGNVVIRFNGTFNELNFDYLNDETYVNFAFGADFFSLCDFDLDGITNNLDLDSDGDGCADSVEGGLGLGLDAINADGTLSGSVDSNGVPLSANGGQGVGTSASASATCECELGIDQTAPNVVGKNISVTLTSSGTVSISPQDVLDSGSDNCNPVTYTLSQDTFGANDASNSPVTVQLTGTDPGGNATTVDVQVTVIDPVPVVITRNITVFLDASGQVTIAPEDVDNGSSSVVGLSGLSLDVSSFDCSNVGNNTVTLTATSTLGSQASGTANVFVADEIAPTITVQNATVQLDQNGFGSIQLSDILTSATDNCGIASQTATDLSFDCTEVGDNTVTVTVTDVNGRVTQRDVTVTVLDVLPIIAEEDNFTLDSCQPITFTVADLLGNDSDPYGETLKVDFVGQPSSGSIVDNGNGTFTYTPGQSTNHTATAEYIVKRDDGTVVFSGNGHFYEFVTAPGITWSDAKVAAEARTYNGQQGYLVTITSAAENDFAKSKLQGQGWIGANDSQVEGEWRWVTGPEAGTLFYRRSTGPVNGAYHNWAGGEPNDYRAGGFFVNGEDVAHFLSDGRWNDYPNNVGTAIAGYVVEYGGNAGDCDIQSAATGTITFELNDAVAPIALAQDLTVDLANGGALITPQQVNAGSSDACGIQSLSLDKEFFTCQDLGQNTVTLTVTDVNGNSTSTTAVVTVRDVTMPYLNVINRTFGLDENGEVNITPQTMYNSSNDDCGGPVVVTIDKSSFDCSNIGDNIITVTSTDESGNQNIQQAILTIVDAAEPEVVVRDYLLVELDENGNASITPADLDLGSNDNCGIDRLEISQSTFTCADVGTLVVTTRAYDVNGNMDVNRGQTLVEVRDVTNPIVQVNDITVQLNSQGVATITPQQIDNGSADACGIATLALDKTNFDCSNVGANTVTLTVTDVNGNASTATATVIVEDNIAPVVITQDVTVELDANGTASITTALIDNGSSDACGIATMTLDKTSFDCSNVGSNTVTLTVTDTNGNMSTATATVSVVDVIAPTVFTQNLTVYLDENGEAGITPEGVDNGSFDNCSFTLSLDKLSFDCSNVGENTVSLTATDASGNTTTAQAIITVIDNILPTVVPQHIDVFLDEQGAASIVVADVDGGTFDNCGIASLTIDTSGFGCEDLGQNNVTLTATDVNGNVNTGIAIVTVIDNIAPTVNANDIALELDENGQASFTAEDVLIYSEDDIERPTECDVTDATDHGMFLKKYVPGNAGNAPIVGINTDNVLNGQASHSSSWNKWKKKWKGKNGSDDDDDDKGDDDDDKGGDSDDDDGGKPKVKDARFTFTSAGVLTRQLDGTATVTGVLQNLNDATDQWEVTLNLSQGYNWQEWRAMGKTFKGDWWTVWDKYKDWTYFELLSGQLVGQGRNTGEVMPLENGNDKFGFQLGDGANDKDADYGMSGWINYTNLKGEKQRGDFNFDIANCGLVPVPDGTVYTSDNCSIASTAVDVSDFTCLQLGTNTVNVSVTDQSGNTTTVPITVTINDYIAPVAVSQNITVGLGADGTVVVDPALLDGGSTDNTDCPLTFSIDRDTFSCDDVGKGTYYYEATEGDSHKNKKGKGHNYGDDDDDNDPGNGYAWGHKKGTKKKGHKVTLTVTDAAGNSSSTMAYITIVDDLAPVFSSEPATIVVYNEEYRKGRKVYTKEHTEYLKEKDVEPLVSDNCGVYKIYFDKKRFGVADAGMNQVAVAAKDKAGNIGYGQINVEVIDISNLGKYIEMCYKGRKLVVKRNKVQDMIRRGATLGACDSGNIMTASEFTLGEPAQEELFVPELKLESYPNPTRGVTTFKISSNVSGSARMALLSTSGIELEEVFSGELEANTEVEVGYDAGQLPSGMYIVRLVTAGQVRNLKLMVEK</sequence>
<evidence type="ECO:0000259" key="4">
    <source>
        <dbReference type="PROSITE" id="PS51886"/>
    </source>
</evidence>